<gene>
    <name evidence="2" type="ORF">O4U47_28750</name>
</gene>
<evidence type="ECO:0000256" key="1">
    <source>
        <dbReference type="SAM" id="MobiDB-lite"/>
    </source>
</evidence>
<accession>A0ABT4TV05</accession>
<reference evidence="2" key="1">
    <citation type="submission" date="2023-01" db="EMBL/GenBank/DDBJ databases">
        <title>Draft genome sequence of Nocardiopsis sp. LSu2-4 isolated from halophytes.</title>
        <authorList>
            <person name="Duangmal K."/>
            <person name="Chantavorakit T."/>
        </authorList>
    </citation>
    <scope>NUCLEOTIDE SEQUENCE</scope>
    <source>
        <strain evidence="2">LSu2-4</strain>
    </source>
</reference>
<dbReference type="EMBL" id="JAQFWP010000089">
    <property type="protein sequence ID" value="MDA2808532.1"/>
    <property type="molecule type" value="Genomic_DNA"/>
</dbReference>
<feature type="compositionally biased region" description="Pro residues" evidence="1">
    <location>
        <begin position="64"/>
        <end position="76"/>
    </location>
</feature>
<comment type="caution">
    <text evidence="2">The sequence shown here is derived from an EMBL/GenBank/DDBJ whole genome shotgun (WGS) entry which is preliminary data.</text>
</comment>
<dbReference type="RefSeq" id="WP_270681122.1">
    <property type="nucleotide sequence ID" value="NZ_JAQFWP010000089.1"/>
</dbReference>
<protein>
    <submittedName>
        <fullName evidence="2">Uncharacterized protein</fullName>
    </submittedName>
</protein>
<keyword evidence="3" id="KW-1185">Reference proteome</keyword>
<name>A0ABT4TV05_9ACTN</name>
<feature type="region of interest" description="Disordered" evidence="1">
    <location>
        <begin position="46"/>
        <end position="76"/>
    </location>
</feature>
<proteinExistence type="predicted"/>
<evidence type="ECO:0000313" key="2">
    <source>
        <dbReference type="EMBL" id="MDA2808532.1"/>
    </source>
</evidence>
<evidence type="ECO:0000313" key="3">
    <source>
        <dbReference type="Proteomes" id="UP001165685"/>
    </source>
</evidence>
<dbReference type="Proteomes" id="UP001165685">
    <property type="component" value="Unassembled WGS sequence"/>
</dbReference>
<sequence>MEPHVDARLQDGEALEEIELYADVLIAAAGADHPLTTDELDRVLGVRPHVRRRRNERGGGAPGPSRPIAPPPLERP</sequence>
<organism evidence="2 3">
    <name type="scientific">Nocardiopsis suaedae</name>
    <dbReference type="NCBI Taxonomy" id="3018444"/>
    <lineage>
        <taxon>Bacteria</taxon>
        <taxon>Bacillati</taxon>
        <taxon>Actinomycetota</taxon>
        <taxon>Actinomycetes</taxon>
        <taxon>Streptosporangiales</taxon>
        <taxon>Nocardiopsidaceae</taxon>
        <taxon>Nocardiopsis</taxon>
    </lineage>
</organism>